<dbReference type="InterPro" id="IPR032580">
    <property type="entry name" value="SatD"/>
</dbReference>
<organism evidence="1 2">
    <name type="scientific">Candidatus Atopostipes pullistercoris</name>
    <dbReference type="NCBI Taxonomy" id="2838467"/>
    <lineage>
        <taxon>Bacteria</taxon>
        <taxon>Bacillati</taxon>
        <taxon>Bacillota</taxon>
        <taxon>Bacilli</taxon>
        <taxon>Lactobacillales</taxon>
        <taxon>Carnobacteriaceae</taxon>
        <taxon>Atopostipes</taxon>
    </lineage>
</organism>
<accession>A0A9D2G138</accession>
<gene>
    <name evidence="1" type="ORF">H9808_01095</name>
</gene>
<evidence type="ECO:0000313" key="2">
    <source>
        <dbReference type="Proteomes" id="UP000824106"/>
    </source>
</evidence>
<sequence length="223" mass="25540">MNKNEYIAIIGDIYDSRLLEDRKKVQKNLLNVLDSINKKYQKEIVSKFSVSMGDSFQGLLKISSPFMQIIFDIQLELFPVEMRFGIGIGEITTTIDSSNSQLNDGPAYHHARKAIEFIEQSEQQYATRKTNIYLSDQRERKEMDLINAIFALNKAINSKWSNRQTEIIKSYLSNNENQYETAHALDIGQSSVSKALKSTNFYAFLSSIKDIQAYINRADGERG</sequence>
<dbReference type="Proteomes" id="UP000824106">
    <property type="component" value="Unassembled WGS sequence"/>
</dbReference>
<comment type="caution">
    <text evidence="1">The sequence shown here is derived from an EMBL/GenBank/DDBJ whole genome shotgun (WGS) entry which is preliminary data.</text>
</comment>
<dbReference type="EMBL" id="DXAZ01000013">
    <property type="protein sequence ID" value="HIZ70366.1"/>
    <property type="molecule type" value="Genomic_DNA"/>
</dbReference>
<reference evidence="1" key="2">
    <citation type="submission" date="2021-04" db="EMBL/GenBank/DDBJ databases">
        <authorList>
            <person name="Gilroy R."/>
        </authorList>
    </citation>
    <scope>NUCLEOTIDE SEQUENCE</scope>
    <source>
        <strain evidence="1">CHK169-4300</strain>
    </source>
</reference>
<reference evidence="1" key="1">
    <citation type="journal article" date="2021" name="PeerJ">
        <title>Extensive microbial diversity within the chicken gut microbiome revealed by metagenomics and culture.</title>
        <authorList>
            <person name="Gilroy R."/>
            <person name="Ravi A."/>
            <person name="Getino M."/>
            <person name="Pursley I."/>
            <person name="Horton D.L."/>
            <person name="Alikhan N.F."/>
            <person name="Baker D."/>
            <person name="Gharbi K."/>
            <person name="Hall N."/>
            <person name="Watson M."/>
            <person name="Adriaenssens E.M."/>
            <person name="Foster-Nyarko E."/>
            <person name="Jarju S."/>
            <person name="Secka A."/>
            <person name="Antonio M."/>
            <person name="Oren A."/>
            <person name="Chaudhuri R.R."/>
            <person name="La Ragione R."/>
            <person name="Hildebrand F."/>
            <person name="Pallen M.J."/>
        </authorList>
    </citation>
    <scope>NUCLEOTIDE SEQUENCE</scope>
    <source>
        <strain evidence="1">CHK169-4300</strain>
    </source>
</reference>
<dbReference type="Pfam" id="PF16264">
    <property type="entry name" value="SatD"/>
    <property type="match status" value="1"/>
</dbReference>
<dbReference type="AlphaFoldDB" id="A0A9D2G138"/>
<proteinExistence type="predicted"/>
<evidence type="ECO:0000313" key="1">
    <source>
        <dbReference type="EMBL" id="HIZ70366.1"/>
    </source>
</evidence>
<protein>
    <submittedName>
        <fullName evidence="1">SatD family protein</fullName>
    </submittedName>
</protein>
<name>A0A9D2G138_9LACT</name>